<accession>A0ABU7UPL6</accession>
<reference evidence="1 2" key="1">
    <citation type="submission" date="2023-11" db="EMBL/GenBank/DDBJ databases">
        <title>Draft genome sequence of a psychrophilic Clostridium strain from permafrost water brine.</title>
        <authorList>
            <person name="Shcherbakova V.A."/>
            <person name="Trubitsyn V.E."/>
            <person name="Zakharyuk A.G."/>
        </authorList>
    </citation>
    <scope>NUCLEOTIDE SEQUENCE [LARGE SCALE GENOMIC DNA]</scope>
    <source>
        <strain evidence="1 2">14F</strain>
    </source>
</reference>
<dbReference type="RefSeq" id="WP_216248749.1">
    <property type="nucleotide sequence ID" value="NZ_JAZHFS010000011.1"/>
</dbReference>
<evidence type="ECO:0000313" key="1">
    <source>
        <dbReference type="EMBL" id="MEF2113238.1"/>
    </source>
</evidence>
<name>A0ABU7UPL6_9CLOT</name>
<protein>
    <submittedName>
        <fullName evidence="1">Uncharacterized protein</fullName>
    </submittedName>
</protein>
<dbReference type="EMBL" id="JAZHFS010000011">
    <property type="protein sequence ID" value="MEF2113238.1"/>
    <property type="molecule type" value="Genomic_DNA"/>
</dbReference>
<proteinExistence type="predicted"/>
<gene>
    <name evidence="1" type="ORF">SJI18_13080</name>
</gene>
<evidence type="ECO:0000313" key="2">
    <source>
        <dbReference type="Proteomes" id="UP001498469"/>
    </source>
</evidence>
<comment type="caution">
    <text evidence="1">The sequence shown here is derived from an EMBL/GenBank/DDBJ whole genome shotgun (WGS) entry which is preliminary data.</text>
</comment>
<sequence length="50" mass="5827">MSFNMYVPIMFIFGCGRLSELHEQKLSGKRANPCEMTNKDVVDVLRNSYR</sequence>
<keyword evidence="2" id="KW-1185">Reference proteome</keyword>
<dbReference type="Proteomes" id="UP001498469">
    <property type="component" value="Unassembled WGS sequence"/>
</dbReference>
<organism evidence="1 2">
    <name type="scientific">Clostridium frigoriphilum</name>
    <dbReference type="NCBI Taxonomy" id="443253"/>
    <lineage>
        <taxon>Bacteria</taxon>
        <taxon>Bacillati</taxon>
        <taxon>Bacillota</taxon>
        <taxon>Clostridia</taxon>
        <taxon>Eubacteriales</taxon>
        <taxon>Clostridiaceae</taxon>
        <taxon>Clostridium</taxon>
    </lineage>
</organism>